<organism evidence="1 2">
    <name type="scientific">Pseudomonas cichorii</name>
    <dbReference type="NCBI Taxonomy" id="36746"/>
    <lineage>
        <taxon>Bacteria</taxon>
        <taxon>Pseudomonadati</taxon>
        <taxon>Pseudomonadota</taxon>
        <taxon>Gammaproteobacteria</taxon>
        <taxon>Pseudomonadales</taxon>
        <taxon>Pseudomonadaceae</taxon>
        <taxon>Pseudomonas</taxon>
    </lineage>
</organism>
<reference evidence="1 2" key="1">
    <citation type="submission" date="2020-05" db="EMBL/GenBank/DDBJ databases">
        <title>Genetic diversity of Pseudomonas cichorii.</title>
        <authorList>
            <person name="Tani S."/>
            <person name="Yagi H."/>
            <person name="Hashimoto S."/>
            <person name="Iiyama K."/>
            <person name="Furuya N."/>
        </authorList>
    </citation>
    <scope>NUCLEOTIDE SEQUENCE [LARGE SCALE GENOMIC DNA]</scope>
    <source>
        <strain evidence="1 2">LMG 2162</strain>
    </source>
</reference>
<sequence>MAQYGAKAYPGLVSRVKAAKVGKQYGEQAFTEVAYQGQDGSFFTGQTQHVGRACIARATGTWVRAAIEAAEQDGEGQ</sequence>
<accession>A0ABQ1DNP5</accession>
<evidence type="ECO:0000313" key="2">
    <source>
        <dbReference type="Proteomes" id="UP000614982"/>
    </source>
</evidence>
<evidence type="ECO:0000313" key="1">
    <source>
        <dbReference type="EMBL" id="GFM92457.1"/>
    </source>
</evidence>
<proteinExistence type="predicted"/>
<protein>
    <submittedName>
        <fullName evidence="1">Uncharacterized protein</fullName>
    </submittedName>
</protein>
<dbReference type="EMBL" id="BLWA01000005">
    <property type="protein sequence ID" value="GFM92457.1"/>
    <property type="molecule type" value="Genomic_DNA"/>
</dbReference>
<keyword evidence="2" id="KW-1185">Reference proteome</keyword>
<comment type="caution">
    <text evidence="1">The sequence shown here is derived from an EMBL/GenBank/DDBJ whole genome shotgun (WGS) entry which is preliminary data.</text>
</comment>
<dbReference type="Proteomes" id="UP000614982">
    <property type="component" value="Unassembled WGS sequence"/>
</dbReference>
<gene>
    <name evidence="1" type="ORF">PSCICP_24290</name>
</gene>
<name>A0ABQ1DNP5_PSECI</name>